<dbReference type="AlphaFoldDB" id="A0AAV5U700"/>
<proteinExistence type="predicted"/>
<keyword evidence="2" id="KW-1185">Reference proteome</keyword>
<evidence type="ECO:0000313" key="2">
    <source>
        <dbReference type="Proteomes" id="UP001432027"/>
    </source>
</evidence>
<evidence type="ECO:0000313" key="1">
    <source>
        <dbReference type="EMBL" id="GMT02312.1"/>
    </source>
</evidence>
<name>A0AAV5U700_9BILA</name>
<dbReference type="EMBL" id="BTSX01000005">
    <property type="protein sequence ID" value="GMT02312.1"/>
    <property type="molecule type" value="Genomic_DNA"/>
</dbReference>
<gene>
    <name evidence="1" type="ORF">PENTCL1PPCAC_24486</name>
</gene>
<protein>
    <submittedName>
        <fullName evidence="1">Uncharacterized protein</fullName>
    </submittedName>
</protein>
<sequence>MSVDRNHNILDHGKDKTELLHKELMWIKALNTAYPLELNDSKINFSQEYILIGNLNRKMSEFHRDFVITMVDKASGNYAFTCKKLYLEFMEKELNTTSNGDRTYEIRD</sequence>
<comment type="caution">
    <text evidence="1">The sequence shown here is derived from an EMBL/GenBank/DDBJ whole genome shotgun (WGS) entry which is preliminary data.</text>
</comment>
<organism evidence="1 2">
    <name type="scientific">Pristionchus entomophagus</name>
    <dbReference type="NCBI Taxonomy" id="358040"/>
    <lineage>
        <taxon>Eukaryota</taxon>
        <taxon>Metazoa</taxon>
        <taxon>Ecdysozoa</taxon>
        <taxon>Nematoda</taxon>
        <taxon>Chromadorea</taxon>
        <taxon>Rhabditida</taxon>
        <taxon>Rhabditina</taxon>
        <taxon>Diplogasteromorpha</taxon>
        <taxon>Diplogasteroidea</taxon>
        <taxon>Neodiplogasteridae</taxon>
        <taxon>Pristionchus</taxon>
    </lineage>
</organism>
<dbReference type="Proteomes" id="UP001432027">
    <property type="component" value="Unassembled WGS sequence"/>
</dbReference>
<reference evidence="1" key="1">
    <citation type="submission" date="2023-10" db="EMBL/GenBank/DDBJ databases">
        <title>Genome assembly of Pristionchus species.</title>
        <authorList>
            <person name="Yoshida K."/>
            <person name="Sommer R.J."/>
        </authorList>
    </citation>
    <scope>NUCLEOTIDE SEQUENCE</scope>
    <source>
        <strain evidence="1">RS0144</strain>
    </source>
</reference>
<accession>A0AAV5U700</accession>